<dbReference type="OrthoDB" id="9791490at2"/>
<evidence type="ECO:0000313" key="4">
    <source>
        <dbReference type="Proteomes" id="UP000195514"/>
    </source>
</evidence>
<dbReference type="Pfam" id="PF01613">
    <property type="entry name" value="Flavin_Reduct"/>
    <property type="match status" value="1"/>
</dbReference>
<dbReference type="SUPFAM" id="SSF50475">
    <property type="entry name" value="FMN-binding split barrel"/>
    <property type="match status" value="1"/>
</dbReference>
<dbReference type="Gene3D" id="2.30.110.10">
    <property type="entry name" value="Electron Transport, Fmn-binding Protein, Chain A"/>
    <property type="match status" value="1"/>
</dbReference>
<organism evidence="3 4">
    <name type="scientific">Candidatus Brevifilum fermentans</name>
    <dbReference type="NCBI Taxonomy" id="1986204"/>
    <lineage>
        <taxon>Bacteria</taxon>
        <taxon>Bacillati</taxon>
        <taxon>Chloroflexota</taxon>
        <taxon>Anaerolineae</taxon>
        <taxon>Anaerolineales</taxon>
        <taxon>Anaerolineaceae</taxon>
        <taxon>Candidatus Brevifilum</taxon>
    </lineage>
</organism>
<sequence length="175" mass="19929">MPRQPINIEDLSLQPHFLFHHRSVLLTCGDYLTEDFNAMTIGWGALGTMWSRPFAFVAVRHSRYTYQFMEKYDSFTVSAFPEQYHDALKLLGSRSGRDGDKIAASGLNPEASVAISAPSFKEAELVLECHKIYADDLNPAHFLDETIENHYPTRDYHCIYYGEIVAVTGIDNYRA</sequence>
<protein>
    <recommendedName>
        <fullName evidence="2">Flavin reductase like domain-containing protein</fullName>
    </recommendedName>
</protein>
<comment type="similarity">
    <text evidence="1">Belongs to the flavoredoxin family.</text>
</comment>
<reference evidence="4" key="1">
    <citation type="submission" date="2017-05" db="EMBL/GenBank/DDBJ databases">
        <authorList>
            <person name="Kirkegaard R."/>
            <person name="Mcilroy J S."/>
        </authorList>
    </citation>
    <scope>NUCLEOTIDE SEQUENCE [LARGE SCALE GENOMIC DNA]</scope>
</reference>
<feature type="domain" description="Flavin reductase like" evidence="2">
    <location>
        <begin position="21"/>
        <end position="169"/>
    </location>
</feature>
<dbReference type="KEGG" id="abat:CFX1CAM_1817"/>
<dbReference type="InterPro" id="IPR052174">
    <property type="entry name" value="Flavoredoxin"/>
</dbReference>
<dbReference type="InterPro" id="IPR012349">
    <property type="entry name" value="Split_barrel_FMN-bd"/>
</dbReference>
<dbReference type="EMBL" id="LT859958">
    <property type="protein sequence ID" value="SMX54882.1"/>
    <property type="molecule type" value="Genomic_DNA"/>
</dbReference>
<accession>A0A1Y6K5A2</accession>
<dbReference type="PANTHER" id="PTHR43567">
    <property type="entry name" value="FLAVOREDOXIN-RELATED-RELATED"/>
    <property type="match status" value="1"/>
</dbReference>
<evidence type="ECO:0000313" key="3">
    <source>
        <dbReference type="EMBL" id="SMX54882.1"/>
    </source>
</evidence>
<dbReference type="GO" id="GO:0016646">
    <property type="term" value="F:oxidoreductase activity, acting on the CH-NH group of donors, NAD or NADP as acceptor"/>
    <property type="evidence" value="ECO:0007669"/>
    <property type="project" value="UniProtKB-ARBA"/>
</dbReference>
<dbReference type="PANTHER" id="PTHR43567:SF5">
    <property type="entry name" value="HYPOTHETICAL CYTOSOLIC PROTEIN"/>
    <property type="match status" value="1"/>
</dbReference>
<dbReference type="InterPro" id="IPR002563">
    <property type="entry name" value="Flavin_Rdtase-like_dom"/>
</dbReference>
<dbReference type="AlphaFoldDB" id="A0A1Y6K5A2"/>
<proteinExistence type="inferred from homology"/>
<evidence type="ECO:0000256" key="1">
    <source>
        <dbReference type="ARBA" id="ARBA00038054"/>
    </source>
</evidence>
<name>A0A1Y6K5A2_9CHLR</name>
<gene>
    <name evidence="3" type="ORF">CFX1CAM_1817</name>
</gene>
<evidence type="ECO:0000259" key="2">
    <source>
        <dbReference type="Pfam" id="PF01613"/>
    </source>
</evidence>
<keyword evidence="4" id="KW-1185">Reference proteome</keyword>
<dbReference type="GO" id="GO:0010181">
    <property type="term" value="F:FMN binding"/>
    <property type="evidence" value="ECO:0007669"/>
    <property type="project" value="InterPro"/>
</dbReference>
<dbReference type="Proteomes" id="UP000195514">
    <property type="component" value="Chromosome I"/>
</dbReference>
<dbReference type="RefSeq" id="WP_087862687.1">
    <property type="nucleotide sequence ID" value="NZ_LT859958.1"/>
</dbReference>